<dbReference type="EMBL" id="JAWJWE010000001">
    <property type="protein sequence ID" value="KAK6644630.1"/>
    <property type="molecule type" value="Genomic_DNA"/>
</dbReference>
<name>A0AAN8SHW5_POLSC</name>
<dbReference type="Proteomes" id="UP001372834">
    <property type="component" value="Unassembled WGS sequence"/>
</dbReference>
<evidence type="ECO:0000313" key="1">
    <source>
        <dbReference type="EMBL" id="KAK6644630.1"/>
    </source>
</evidence>
<accession>A0AAN8SHW5</accession>
<comment type="caution">
    <text evidence="1">The sequence shown here is derived from an EMBL/GenBank/DDBJ whole genome shotgun (WGS) entry which is preliminary data.</text>
</comment>
<evidence type="ECO:0000313" key="2">
    <source>
        <dbReference type="Proteomes" id="UP001372834"/>
    </source>
</evidence>
<protein>
    <submittedName>
        <fullName evidence="1">Uncharacterized protein</fullName>
    </submittedName>
</protein>
<dbReference type="AlphaFoldDB" id="A0AAN8SHW5"/>
<organism evidence="1 2">
    <name type="scientific">Polyplax serrata</name>
    <name type="common">Common mouse louse</name>
    <dbReference type="NCBI Taxonomy" id="468196"/>
    <lineage>
        <taxon>Eukaryota</taxon>
        <taxon>Metazoa</taxon>
        <taxon>Ecdysozoa</taxon>
        <taxon>Arthropoda</taxon>
        <taxon>Hexapoda</taxon>
        <taxon>Insecta</taxon>
        <taxon>Pterygota</taxon>
        <taxon>Neoptera</taxon>
        <taxon>Paraneoptera</taxon>
        <taxon>Psocodea</taxon>
        <taxon>Troctomorpha</taxon>
        <taxon>Phthiraptera</taxon>
        <taxon>Anoplura</taxon>
        <taxon>Polyplacidae</taxon>
        <taxon>Polyplax</taxon>
    </lineage>
</organism>
<reference evidence="1 2" key="1">
    <citation type="submission" date="2023-10" db="EMBL/GenBank/DDBJ databases">
        <title>Genomes of two closely related lineages of the louse Polyplax serrata with different host specificities.</title>
        <authorList>
            <person name="Martinu J."/>
            <person name="Tarabai H."/>
            <person name="Stefka J."/>
            <person name="Hypsa V."/>
        </authorList>
    </citation>
    <scope>NUCLEOTIDE SEQUENCE [LARGE SCALE GENOMIC DNA]</scope>
    <source>
        <strain evidence="1">HR10_N</strain>
    </source>
</reference>
<sequence length="280" mass="32249">MDLRIVTQENIGDHIKLEVLRNVKKAFEKNLNNLKLEHLLTEIGSIQNQFALITEDNILLNYGVSIVNYLGRDTSLDSTLTEQLESVLIELNKRDENLSEKLITQAWQRLQEVPIFDSKFATKLVTLSKVCFERIVLSFFGNSTVVEYHARMAAESPTIFQTITAILNDVLMRTEGHSGVVELIKSFVGSTMTACQKWNKNFLGLYPNDCTRLVSLLIISPDIYCDADEISVNRNLVLNMVYDMYNTNRRRTLLLLSHYPDWLLPFQTYLKETDVEFMQI</sequence>
<gene>
    <name evidence="1" type="ORF">RUM43_000898</name>
</gene>
<proteinExistence type="predicted"/>